<dbReference type="Gene3D" id="3.40.980.10">
    <property type="entry name" value="MoaB/Mog-like domain"/>
    <property type="match status" value="1"/>
</dbReference>
<organism evidence="3 4">
    <name type="scientific">Romboutsia maritimum</name>
    <dbReference type="NCBI Taxonomy" id="2020948"/>
    <lineage>
        <taxon>Bacteria</taxon>
        <taxon>Bacillati</taxon>
        <taxon>Bacillota</taxon>
        <taxon>Clostridia</taxon>
        <taxon>Peptostreptococcales</taxon>
        <taxon>Peptostreptococcaceae</taxon>
        <taxon>Romboutsia</taxon>
    </lineage>
</organism>
<accession>A0A371IW24</accession>
<dbReference type="InterPro" id="IPR041424">
    <property type="entry name" value="CinA_KH"/>
</dbReference>
<dbReference type="InterPro" id="IPR036653">
    <property type="entry name" value="CinA-like_C"/>
</dbReference>
<evidence type="ECO:0000256" key="1">
    <source>
        <dbReference type="HAMAP-Rule" id="MF_00226"/>
    </source>
</evidence>
<dbReference type="InterPro" id="IPR008135">
    <property type="entry name" value="Competence-induced_CinA"/>
</dbReference>
<keyword evidence="4" id="KW-1185">Reference proteome</keyword>
<dbReference type="PIRSF" id="PIRSF006728">
    <property type="entry name" value="CinA"/>
    <property type="match status" value="1"/>
</dbReference>
<dbReference type="Gene3D" id="3.90.950.20">
    <property type="entry name" value="CinA-like"/>
    <property type="match status" value="1"/>
</dbReference>
<evidence type="ECO:0000259" key="2">
    <source>
        <dbReference type="SMART" id="SM00852"/>
    </source>
</evidence>
<evidence type="ECO:0000313" key="3">
    <source>
        <dbReference type="EMBL" id="RDY24677.1"/>
    </source>
</evidence>
<dbReference type="RefSeq" id="WP_095404963.1">
    <property type="nucleotide sequence ID" value="NZ_NOJZ02000001.1"/>
</dbReference>
<dbReference type="HAMAP" id="MF_00226_B">
    <property type="entry name" value="CinA_B"/>
    <property type="match status" value="1"/>
</dbReference>
<evidence type="ECO:0000313" key="4">
    <source>
        <dbReference type="Proteomes" id="UP000243494"/>
    </source>
</evidence>
<dbReference type="Pfam" id="PF00994">
    <property type="entry name" value="MoCF_biosynth"/>
    <property type="match status" value="1"/>
</dbReference>
<dbReference type="InterPro" id="IPR036425">
    <property type="entry name" value="MoaB/Mog-like_dom_sf"/>
</dbReference>
<proteinExistence type="inferred from homology"/>
<reference evidence="3 4" key="1">
    <citation type="journal article" date="2017" name="Genome Announc.">
        <title>Draft Genome Sequence of Romboutsia maritimum sp. nov. Strain CCRI-22766(T), Isolated from Coastal Estuarine Mud.</title>
        <authorList>
            <person name="Maheux A.F."/>
            <person name="Boudreau D.K."/>
            <person name="Berube E."/>
            <person name="Boissinot M."/>
            <person name="Raymond F."/>
            <person name="Brodeur S."/>
            <person name="Corbeil J."/>
            <person name="Brightwell G."/>
            <person name="Broda D."/>
            <person name="Omar R.F."/>
            <person name="Bergeron M.G."/>
        </authorList>
    </citation>
    <scope>NUCLEOTIDE SEQUENCE [LARGE SCALE GENOMIC DNA]</scope>
    <source>
        <strain evidence="3 4">CCRI-22766</strain>
    </source>
</reference>
<dbReference type="NCBIfam" id="TIGR00200">
    <property type="entry name" value="cinA_nterm"/>
    <property type="match status" value="1"/>
</dbReference>
<feature type="domain" description="MoaB/Mog" evidence="2">
    <location>
        <begin position="4"/>
        <end position="171"/>
    </location>
</feature>
<dbReference type="PANTHER" id="PTHR13939">
    <property type="entry name" value="NICOTINAMIDE-NUCLEOTIDE AMIDOHYDROLASE PNCC"/>
    <property type="match status" value="1"/>
</dbReference>
<dbReference type="CDD" id="cd00885">
    <property type="entry name" value="cinA"/>
    <property type="match status" value="1"/>
</dbReference>
<gene>
    <name evidence="1" type="primary">cinA</name>
    <name evidence="3" type="ORF">CHF27_000305</name>
</gene>
<sequence length="411" mass="45398">MKAEIISVGTEILLGDIVNTNSQFLAKELASIGVEVYYQQTVGDNEDRLIKCFEESLKRSDIVITTGGLGPTDDDMTKEVAAKYFNQKLELHNPSWDKINLYFNKINKVPTENNKKQAYFPKDAIILENNNGTAPGAILKKDNKTIIILPGPPREMVAMFNESVKPYLINLTEDVIISKTIKVYGIGESRLEIKLQDILKKQSNPTVALYAKEMAVDIRVTAKAENEDKALSLIKPVIENIKSILKNSIYGEDDETLEDSVAKILVDKNLKIAVAESCTGGMVSSQLINYPGISSIFMEGCVTYSNEAKMERLGVKRETLNKFGAVSEETAIEMAQGVSKTFNTNIGLSTTGIAGPEGGTKDKPVGLVYIGIYINGQTIVKKLNLNGNRQLIRQRATKDILNELRLKLINM</sequence>
<protein>
    <recommendedName>
        <fullName evidence="1">Putative competence-damage inducible protein</fullName>
    </recommendedName>
</protein>
<dbReference type="Proteomes" id="UP000243494">
    <property type="component" value="Unassembled WGS sequence"/>
</dbReference>
<dbReference type="Pfam" id="PF02464">
    <property type="entry name" value="CinA"/>
    <property type="match status" value="1"/>
</dbReference>
<dbReference type="InterPro" id="IPR050101">
    <property type="entry name" value="CinA"/>
</dbReference>
<dbReference type="AlphaFoldDB" id="A0A371IW24"/>
<dbReference type="NCBIfam" id="TIGR00177">
    <property type="entry name" value="molyb_syn"/>
    <property type="match status" value="1"/>
</dbReference>
<dbReference type="SUPFAM" id="SSF142433">
    <property type="entry name" value="CinA-like"/>
    <property type="match status" value="1"/>
</dbReference>
<dbReference type="Gene3D" id="3.30.70.2860">
    <property type="match status" value="1"/>
</dbReference>
<dbReference type="NCBIfam" id="TIGR00199">
    <property type="entry name" value="PncC_domain"/>
    <property type="match status" value="1"/>
</dbReference>
<dbReference type="InterPro" id="IPR008136">
    <property type="entry name" value="CinA_C"/>
</dbReference>
<dbReference type="NCBIfam" id="NF001813">
    <property type="entry name" value="PRK00549.1"/>
    <property type="match status" value="1"/>
</dbReference>
<dbReference type="EMBL" id="NOJZ02000001">
    <property type="protein sequence ID" value="RDY24677.1"/>
    <property type="molecule type" value="Genomic_DNA"/>
</dbReference>
<comment type="caution">
    <text evidence="3">The sequence shown here is derived from an EMBL/GenBank/DDBJ whole genome shotgun (WGS) entry which is preliminary data.</text>
</comment>
<comment type="similarity">
    <text evidence="1">Belongs to the CinA family.</text>
</comment>
<dbReference type="InterPro" id="IPR001453">
    <property type="entry name" value="MoaB/Mog_dom"/>
</dbReference>
<name>A0A371IW24_9FIRM</name>
<dbReference type="SMART" id="SM00852">
    <property type="entry name" value="MoCF_biosynth"/>
    <property type="match status" value="1"/>
</dbReference>
<dbReference type="SUPFAM" id="SSF53218">
    <property type="entry name" value="Molybdenum cofactor biosynthesis proteins"/>
    <property type="match status" value="1"/>
</dbReference>
<dbReference type="OrthoDB" id="9801454at2"/>
<dbReference type="PANTHER" id="PTHR13939:SF0">
    <property type="entry name" value="NMN AMIDOHYDROLASE-LIKE PROTEIN YFAY"/>
    <property type="match status" value="1"/>
</dbReference>
<dbReference type="Pfam" id="PF18146">
    <property type="entry name" value="CinA_KH"/>
    <property type="match status" value="1"/>
</dbReference>